<comment type="caution">
    <text evidence="5">The sequence shown here is derived from an EMBL/GenBank/DDBJ whole genome shotgun (WGS) entry which is preliminary data.</text>
</comment>
<dbReference type="PROSITE" id="PS00198">
    <property type="entry name" value="4FE4S_FER_1"/>
    <property type="match status" value="1"/>
</dbReference>
<evidence type="ECO:0000256" key="2">
    <source>
        <dbReference type="ARBA" id="ARBA00023004"/>
    </source>
</evidence>
<dbReference type="AlphaFoldDB" id="A0A1J5N8E8"/>
<dbReference type="OrthoDB" id="9815745at2"/>
<keyword evidence="1" id="KW-0479">Metal-binding</keyword>
<dbReference type="PROSITE" id="PS51379">
    <property type="entry name" value="4FE4S_FER_2"/>
    <property type="match status" value="1"/>
</dbReference>
<protein>
    <submittedName>
        <fullName evidence="5">Epoxyqueuosine reductase</fullName>
    </submittedName>
</protein>
<evidence type="ECO:0000313" key="5">
    <source>
        <dbReference type="EMBL" id="OIQ60864.1"/>
    </source>
</evidence>
<dbReference type="GO" id="GO:0046872">
    <property type="term" value="F:metal ion binding"/>
    <property type="evidence" value="ECO:0007669"/>
    <property type="project" value="UniProtKB-KW"/>
</dbReference>
<evidence type="ECO:0000259" key="4">
    <source>
        <dbReference type="PROSITE" id="PS51379"/>
    </source>
</evidence>
<dbReference type="PANTHER" id="PTHR42827:SF1">
    <property type="entry name" value="IRON-SULFUR CLUSTER-BINDING PROTEIN"/>
    <property type="match status" value="1"/>
</dbReference>
<accession>A0A1J5N8E8</accession>
<name>A0A1J5N8E8_NEOTH</name>
<dbReference type="SUPFAM" id="SSF54862">
    <property type="entry name" value="4Fe-4S ferredoxins"/>
    <property type="match status" value="1"/>
</dbReference>
<dbReference type="PANTHER" id="PTHR42827">
    <property type="entry name" value="IRON-SULFUR CLUSTER-BINDING PROTEIN-RELATED"/>
    <property type="match status" value="1"/>
</dbReference>
<gene>
    <name evidence="5" type="primary">queG_2</name>
    <name evidence="5" type="ORF">MOTE_03910</name>
</gene>
<keyword evidence="3" id="KW-0411">Iron-sulfur</keyword>
<dbReference type="Proteomes" id="UP000182811">
    <property type="component" value="Unassembled WGS sequence"/>
</dbReference>
<sequence>MGLTEELRQYALSLGADLVGITPAGRLDAALTAPNRPADLFPEGKSVIVLGLHIPDAVLETLRRGISIYSYNLFGYAYLNRELDYLAYRVSRYLENHGYQALPIPARGEQYWEERKHYGPISFRHAAVAAGLGTFGWQGLVLTPQFGPRQRWITVLTDAELEGNEVFSQDLVDSYSERCRNCLACLKNCPAAAIKEKEWQVTIGGSKFVYGVVEPDACWWTAVGFSTRLWEGTPFQPRVEVPRPSTLDARQVYEYLWHRRDPRLVNSEHPEGNFGASFCGKCLAICPLGQEAWRRRRSNGGE</sequence>
<dbReference type="GO" id="GO:0051536">
    <property type="term" value="F:iron-sulfur cluster binding"/>
    <property type="evidence" value="ECO:0007669"/>
    <property type="project" value="UniProtKB-KW"/>
</dbReference>
<evidence type="ECO:0000256" key="1">
    <source>
        <dbReference type="ARBA" id="ARBA00022723"/>
    </source>
</evidence>
<proteinExistence type="predicted"/>
<reference evidence="5 6" key="1">
    <citation type="submission" date="2016-08" db="EMBL/GenBank/DDBJ databases">
        <title>Genome-based comparison of Moorella thermoacetic strains.</title>
        <authorList>
            <person name="Poehlein A."/>
            <person name="Bengelsdorf F.R."/>
            <person name="Esser C."/>
            <person name="Duerre P."/>
            <person name="Daniel R."/>
        </authorList>
    </citation>
    <scope>NUCLEOTIDE SEQUENCE [LARGE SCALE GENOMIC DNA]</scope>
    <source>
        <strain evidence="5 6">DSM 21394</strain>
    </source>
</reference>
<evidence type="ECO:0000313" key="6">
    <source>
        <dbReference type="Proteomes" id="UP000182811"/>
    </source>
</evidence>
<dbReference type="EMBL" id="MDDC01000003">
    <property type="protein sequence ID" value="OIQ60864.1"/>
    <property type="molecule type" value="Genomic_DNA"/>
</dbReference>
<keyword evidence="2" id="KW-0408">Iron</keyword>
<dbReference type="InterPro" id="IPR017900">
    <property type="entry name" value="4Fe4S_Fe_S_CS"/>
</dbReference>
<dbReference type="InterPro" id="IPR017896">
    <property type="entry name" value="4Fe4S_Fe-S-bd"/>
</dbReference>
<dbReference type="Gene3D" id="3.30.70.20">
    <property type="match status" value="1"/>
</dbReference>
<dbReference type="RefSeq" id="WP_071549396.1">
    <property type="nucleotide sequence ID" value="NZ_MDDD01000004.1"/>
</dbReference>
<organism evidence="5 6">
    <name type="scientific">Neomoorella thermoacetica</name>
    <name type="common">Clostridium thermoaceticum</name>
    <dbReference type="NCBI Taxonomy" id="1525"/>
    <lineage>
        <taxon>Bacteria</taxon>
        <taxon>Bacillati</taxon>
        <taxon>Bacillota</taxon>
        <taxon>Clostridia</taxon>
        <taxon>Neomoorellales</taxon>
        <taxon>Neomoorellaceae</taxon>
        <taxon>Neomoorella</taxon>
    </lineage>
</organism>
<feature type="domain" description="4Fe-4S ferredoxin-type" evidence="4">
    <location>
        <begin position="168"/>
        <end position="199"/>
    </location>
</feature>
<evidence type="ECO:0000256" key="3">
    <source>
        <dbReference type="ARBA" id="ARBA00023014"/>
    </source>
</evidence>